<dbReference type="Gene3D" id="1.20.5.160">
    <property type="entry name" value="Bacterial aa3 type cytochrome c oxidase subunit IV"/>
    <property type="match status" value="1"/>
</dbReference>
<feature type="transmembrane region" description="Helical" evidence="1">
    <location>
        <begin position="16"/>
        <end position="35"/>
    </location>
</feature>
<proteinExistence type="predicted"/>
<reference evidence="3 4" key="1">
    <citation type="submission" date="2018-10" db="EMBL/GenBank/DDBJ databases">
        <title>Genomic Encyclopedia of Archaeal and Bacterial Type Strains, Phase II (KMG-II): from individual species to whole genera.</title>
        <authorList>
            <person name="Goeker M."/>
        </authorList>
    </citation>
    <scope>NUCLEOTIDE SEQUENCE [LARGE SCALE GENOMIC DNA]</scope>
    <source>
        <strain evidence="3 4">DSM 25217</strain>
    </source>
</reference>
<dbReference type="InterPro" id="IPR012422">
    <property type="entry name" value="Cyt_c_oxidase_su4_bac-aa3"/>
</dbReference>
<feature type="domain" description="Cytochrome c oxidase subunit IV bacterial aa3 type" evidence="2">
    <location>
        <begin position="1"/>
        <end position="34"/>
    </location>
</feature>
<organism evidence="3 4">
    <name type="scientific">Eilatimonas milleporae</name>
    <dbReference type="NCBI Taxonomy" id="911205"/>
    <lineage>
        <taxon>Bacteria</taxon>
        <taxon>Pseudomonadati</taxon>
        <taxon>Pseudomonadota</taxon>
        <taxon>Alphaproteobacteria</taxon>
        <taxon>Kordiimonadales</taxon>
        <taxon>Kordiimonadaceae</taxon>
        <taxon>Eilatimonas</taxon>
    </lineage>
</organism>
<comment type="caution">
    <text evidence="3">The sequence shown here is derived from an EMBL/GenBank/DDBJ whole genome shotgun (WGS) entry which is preliminary data.</text>
</comment>
<dbReference type="SUPFAM" id="SSF81469">
    <property type="entry name" value="Bacterial aa3 type cytochrome c oxidase subunit IV"/>
    <property type="match status" value="1"/>
</dbReference>
<dbReference type="InParanoid" id="A0A3M0CJE3"/>
<accession>A0A3M0CJE3</accession>
<keyword evidence="1" id="KW-1133">Transmembrane helix</keyword>
<dbReference type="Proteomes" id="UP000271227">
    <property type="component" value="Unassembled WGS sequence"/>
</dbReference>
<sequence length="36" mass="4141">MEIQEQEQTYTGFMAWTKRSLIAIIIVLVLLALFVA</sequence>
<dbReference type="InterPro" id="IPR036596">
    <property type="entry name" value="Cyt-C_aa3_sf"/>
</dbReference>
<evidence type="ECO:0000259" key="2">
    <source>
        <dbReference type="Pfam" id="PF07835"/>
    </source>
</evidence>
<keyword evidence="1" id="KW-0472">Membrane</keyword>
<dbReference type="RefSeq" id="WP_121938304.1">
    <property type="nucleotide sequence ID" value="NZ_REFR01000010.1"/>
</dbReference>
<protein>
    <submittedName>
        <fullName evidence="3">Aa3 type cytochrome c oxidase subunit IV</fullName>
    </submittedName>
</protein>
<dbReference type="AlphaFoldDB" id="A0A3M0CJE3"/>
<keyword evidence="1" id="KW-0812">Transmembrane</keyword>
<keyword evidence="4" id="KW-1185">Reference proteome</keyword>
<dbReference type="EMBL" id="REFR01000010">
    <property type="protein sequence ID" value="RMB08995.1"/>
    <property type="molecule type" value="Genomic_DNA"/>
</dbReference>
<evidence type="ECO:0000256" key="1">
    <source>
        <dbReference type="SAM" id="Phobius"/>
    </source>
</evidence>
<dbReference type="Pfam" id="PF07835">
    <property type="entry name" value="COX4_pro_2"/>
    <property type="match status" value="1"/>
</dbReference>
<gene>
    <name evidence="3" type="ORF">BXY39_1642</name>
</gene>
<evidence type="ECO:0000313" key="3">
    <source>
        <dbReference type="EMBL" id="RMB08995.1"/>
    </source>
</evidence>
<evidence type="ECO:0000313" key="4">
    <source>
        <dbReference type="Proteomes" id="UP000271227"/>
    </source>
</evidence>
<name>A0A3M0CJE3_9PROT</name>